<feature type="compositionally biased region" description="Basic residues" evidence="1">
    <location>
        <begin position="253"/>
        <end position="263"/>
    </location>
</feature>
<comment type="caution">
    <text evidence="3">The sequence shown here is derived from an EMBL/GenBank/DDBJ whole genome shotgun (WGS) entry which is preliminary data.</text>
</comment>
<sequence length="717" mass="77303">MAASGIYDEDYEISDHESDLADHGSNYADHESAFAESPADGYFSQREHPQETFVEQPSTTHAESEAKAREATQGSQGSTALFHGIVQAMLPASPPSRSPISASRSPVWADESTPLFDAGPAPPDYATATASTRGSEQTPSGRSSGERVSAGESQFRAASYGSMGSGGPPPVSAAGGQEQHEQMQWPFGNRGNPFASGDFPFGARGNPFTANGFPFDPNGNPNIAPGHQQSMRDTPRRDGSPHSETSDEESGLLRRRRRRRGKRTKPLWRRLGSLCRPAILLNLILAALIVGLVLLIAHLTRDTSNIAPGDSNDPFRSNATVPRHPTNRKCAFNFFTESISFGFDEIENFTFNELMQPSSNMPGGITGNIWILPAPPEQEASVRVWISFATTDPWHVTDASYAFEKDSLTLHFPGLREPPKSYGRNACMDVGIGIYVKDGVDVDRWAISSANLNVVAEAGLFGSEEVGRRSLRADTTTITTVKGNVNMAYWTSRQTIIKLTSGSLHGIYALRDLLSVSTRSGAIGIQVDPQEADPVRPAPAEFSATSSSGSIHVGFPINDFLDRNYTTHVDTHSSSISGTYLLGESTSLRTHSGSIQADILPFSAAANHSVLQTDNASGPTELTILPPYIDPGSPITHMESQHNSNSGSMALVYPQEWEGTIEGRTTSGNIALKGRDVQKYTFGDYFEHRVVATKGRGSSRLGFSSKSGSVTLRVGDY</sequence>
<evidence type="ECO:0000313" key="4">
    <source>
        <dbReference type="Proteomes" id="UP000308549"/>
    </source>
</evidence>
<feature type="compositionally biased region" description="Basic and acidic residues" evidence="1">
    <location>
        <begin position="13"/>
        <end position="33"/>
    </location>
</feature>
<evidence type="ECO:0000313" key="3">
    <source>
        <dbReference type="EMBL" id="TKA24413.1"/>
    </source>
</evidence>
<gene>
    <name evidence="3" type="ORF">B0A50_06733</name>
</gene>
<feature type="compositionally biased region" description="Polar residues" evidence="1">
    <location>
        <begin position="128"/>
        <end position="143"/>
    </location>
</feature>
<feature type="compositionally biased region" description="Basic and acidic residues" evidence="1">
    <location>
        <begin position="233"/>
        <end position="245"/>
    </location>
</feature>
<keyword evidence="2" id="KW-1133">Transmembrane helix</keyword>
<reference evidence="3 4" key="1">
    <citation type="submission" date="2017-03" db="EMBL/GenBank/DDBJ databases">
        <title>Genomes of endolithic fungi from Antarctica.</title>
        <authorList>
            <person name="Coleine C."/>
            <person name="Masonjones S."/>
            <person name="Stajich J.E."/>
        </authorList>
    </citation>
    <scope>NUCLEOTIDE SEQUENCE [LARGE SCALE GENOMIC DNA]</scope>
    <source>
        <strain evidence="3 4">CCFEE 6315</strain>
    </source>
</reference>
<feature type="transmembrane region" description="Helical" evidence="2">
    <location>
        <begin position="279"/>
        <end position="299"/>
    </location>
</feature>
<accession>A0A4U0TQL9</accession>
<keyword evidence="4" id="KW-1185">Reference proteome</keyword>
<feature type="compositionally biased region" description="Low complexity" evidence="1">
    <location>
        <begin position="211"/>
        <end position="222"/>
    </location>
</feature>
<evidence type="ECO:0000256" key="2">
    <source>
        <dbReference type="SAM" id="Phobius"/>
    </source>
</evidence>
<proteinExistence type="predicted"/>
<protein>
    <submittedName>
        <fullName evidence="3">Uncharacterized protein</fullName>
    </submittedName>
</protein>
<feature type="region of interest" description="Disordered" evidence="1">
    <location>
        <begin position="1"/>
        <end position="76"/>
    </location>
</feature>
<dbReference type="EMBL" id="NAJL01000044">
    <property type="protein sequence ID" value="TKA24413.1"/>
    <property type="molecule type" value="Genomic_DNA"/>
</dbReference>
<keyword evidence="2" id="KW-0472">Membrane</keyword>
<dbReference type="AlphaFoldDB" id="A0A4U0TQL9"/>
<evidence type="ECO:0000256" key="1">
    <source>
        <dbReference type="SAM" id="MobiDB-lite"/>
    </source>
</evidence>
<keyword evidence="2" id="KW-0812">Transmembrane</keyword>
<name>A0A4U0TQL9_9PEZI</name>
<dbReference type="OrthoDB" id="3539644at2759"/>
<dbReference type="Proteomes" id="UP000308549">
    <property type="component" value="Unassembled WGS sequence"/>
</dbReference>
<organism evidence="3 4">
    <name type="scientific">Salinomyces thailandicus</name>
    <dbReference type="NCBI Taxonomy" id="706561"/>
    <lineage>
        <taxon>Eukaryota</taxon>
        <taxon>Fungi</taxon>
        <taxon>Dikarya</taxon>
        <taxon>Ascomycota</taxon>
        <taxon>Pezizomycotina</taxon>
        <taxon>Dothideomycetes</taxon>
        <taxon>Dothideomycetidae</taxon>
        <taxon>Mycosphaerellales</taxon>
        <taxon>Teratosphaeriaceae</taxon>
        <taxon>Salinomyces</taxon>
    </lineage>
</organism>
<feature type="region of interest" description="Disordered" evidence="1">
    <location>
        <begin position="90"/>
        <end position="263"/>
    </location>
</feature>